<name>A0A2P7VBS8_9BACL</name>
<dbReference type="AlphaFoldDB" id="A0A2P7VBS8"/>
<evidence type="ECO:0000313" key="4">
    <source>
        <dbReference type="Proteomes" id="UP000240419"/>
    </source>
</evidence>
<dbReference type="OrthoDB" id="2468497at2"/>
<protein>
    <submittedName>
        <fullName evidence="3">Uncharacterized protein</fullName>
    </submittedName>
</protein>
<gene>
    <name evidence="3" type="ORF">C7R93_10870</name>
</gene>
<organism evidence="3 4">
    <name type="scientific">Brevibacillus fortis</name>
    <dbReference type="NCBI Taxonomy" id="2126352"/>
    <lineage>
        <taxon>Bacteria</taxon>
        <taxon>Bacillati</taxon>
        <taxon>Bacillota</taxon>
        <taxon>Bacilli</taxon>
        <taxon>Bacillales</taxon>
        <taxon>Paenibacillaceae</taxon>
        <taxon>Brevibacillus</taxon>
    </lineage>
</organism>
<feature type="compositionally biased region" description="Low complexity" evidence="1">
    <location>
        <begin position="31"/>
        <end position="43"/>
    </location>
</feature>
<feature type="compositionally biased region" description="Basic and acidic residues" evidence="1">
    <location>
        <begin position="44"/>
        <end position="71"/>
    </location>
</feature>
<sequence>MKKKSTLIMSSCILGAALFTQAAFAEEAVKATETTTATEAKTTATEEKPATTEEKPATTEEKPATTEEKPATETTTTAPTTKPEVKPATPQTVTPIQGLTQQGGWVIMPGKDEFVWVSGQYVPVISNVSGWAMMPGVDQFVTTGGVTAVSAPAAGWATIAPESDNEK</sequence>
<dbReference type="Proteomes" id="UP000240419">
    <property type="component" value="Unassembled WGS sequence"/>
</dbReference>
<evidence type="ECO:0000313" key="3">
    <source>
        <dbReference type="EMBL" id="PSJ96677.1"/>
    </source>
</evidence>
<evidence type="ECO:0000256" key="2">
    <source>
        <dbReference type="SAM" id="SignalP"/>
    </source>
</evidence>
<dbReference type="RefSeq" id="WP_106838817.1">
    <property type="nucleotide sequence ID" value="NZ_JBCNIW010000002.1"/>
</dbReference>
<evidence type="ECO:0000256" key="1">
    <source>
        <dbReference type="SAM" id="MobiDB-lite"/>
    </source>
</evidence>
<feature type="signal peptide" evidence="2">
    <location>
        <begin position="1"/>
        <end position="25"/>
    </location>
</feature>
<feature type="compositionally biased region" description="Low complexity" evidence="1">
    <location>
        <begin position="72"/>
        <end position="90"/>
    </location>
</feature>
<feature type="region of interest" description="Disordered" evidence="1">
    <location>
        <begin position="30"/>
        <end position="95"/>
    </location>
</feature>
<proteinExistence type="predicted"/>
<accession>A0A2P7VBS8</accession>
<dbReference type="EMBL" id="PXZM01000014">
    <property type="protein sequence ID" value="PSJ96677.1"/>
    <property type="molecule type" value="Genomic_DNA"/>
</dbReference>
<reference evidence="3 4" key="1">
    <citation type="submission" date="2018-03" db="EMBL/GenBank/DDBJ databases">
        <title>Brevisbacillus phylogenomics.</title>
        <authorList>
            <person name="Dunlap C."/>
        </authorList>
    </citation>
    <scope>NUCLEOTIDE SEQUENCE [LARGE SCALE GENOMIC DNA]</scope>
    <source>
        <strain evidence="3 4">NRRL NRS-1210</strain>
    </source>
</reference>
<feature type="chain" id="PRO_5015200621" evidence="2">
    <location>
        <begin position="26"/>
        <end position="167"/>
    </location>
</feature>
<comment type="caution">
    <text evidence="3">The sequence shown here is derived from an EMBL/GenBank/DDBJ whole genome shotgun (WGS) entry which is preliminary data.</text>
</comment>
<keyword evidence="4" id="KW-1185">Reference proteome</keyword>
<keyword evidence="2" id="KW-0732">Signal</keyword>